<dbReference type="EMBL" id="CADIJZ010000015">
    <property type="protein sequence ID" value="CAB3708183.1"/>
    <property type="molecule type" value="Genomic_DNA"/>
</dbReference>
<proteinExistence type="predicted"/>
<dbReference type="AlphaFoldDB" id="A0A6J5BIW7"/>
<accession>A0A6J5BIW7</accession>
<evidence type="ECO:0000313" key="1">
    <source>
        <dbReference type="EMBL" id="CAB3708183.1"/>
    </source>
</evidence>
<reference evidence="1 2" key="1">
    <citation type="submission" date="2020-04" db="EMBL/GenBank/DDBJ databases">
        <authorList>
            <person name="De Canck E."/>
        </authorList>
    </citation>
    <scope>NUCLEOTIDE SEQUENCE [LARGE SCALE GENOMIC DNA]</scope>
    <source>
        <strain evidence="1 2">LMG 27174</strain>
    </source>
</reference>
<dbReference type="Proteomes" id="UP000494205">
    <property type="component" value="Unassembled WGS sequence"/>
</dbReference>
<organism evidence="1 2">
    <name type="scientific">Paraburkholderia rhynchosiae</name>
    <dbReference type="NCBI Taxonomy" id="487049"/>
    <lineage>
        <taxon>Bacteria</taxon>
        <taxon>Pseudomonadati</taxon>
        <taxon>Pseudomonadota</taxon>
        <taxon>Betaproteobacteria</taxon>
        <taxon>Burkholderiales</taxon>
        <taxon>Burkholderiaceae</taxon>
        <taxon>Paraburkholderia</taxon>
    </lineage>
</organism>
<protein>
    <submittedName>
        <fullName evidence="1">Uncharacterized protein</fullName>
    </submittedName>
</protein>
<dbReference type="RefSeq" id="WP_175130693.1">
    <property type="nucleotide sequence ID" value="NZ_CADIJZ010000015.1"/>
</dbReference>
<dbReference type="PROSITE" id="PS51257">
    <property type="entry name" value="PROKAR_LIPOPROTEIN"/>
    <property type="match status" value="1"/>
</dbReference>
<sequence length="394" mass="40924">MLQRLGSRFVAIGVFLILAGCGGGGGGSSGSGAASSATGASDTSATTPTLAAATPVIDGTALGDAHWPTGSTSSGGLGQPVSGLNCALRSTAYTYTHLSIYQDGRLLALPANIGMVEPTMAAQTGCAYPLHTVDASGKIRMDTSTGASYTLGQFFAIWGETLGASNVAGLSGSPVTIYVNDGGALSQYKGDPASLVLPPHGEVTIVTGTPLKQIPSYTWTDPPPFDPKPITLTYGGVVGTTYWPNGNTSTGGTGAAVDGLICASGMSELYHVHAHLAIFKDGQWLGLPMNVGILSQCNYEMHTHDQTGIIHIETPTFKTFTLGQFFDIWGQPLTSTNVAGITGPVVAYINDNGDSRRYMGDIRDIELTSLRDITLQIGTTPVSTLATYSWYEQQ</sequence>
<gene>
    <name evidence="1" type="ORF">LMG27174_04067</name>
</gene>
<evidence type="ECO:0000313" key="2">
    <source>
        <dbReference type="Proteomes" id="UP000494205"/>
    </source>
</evidence>
<name>A0A6J5BIW7_9BURK</name>